<keyword evidence="3 14" id="KW-0813">Transport</keyword>
<evidence type="ECO:0000313" key="16">
    <source>
        <dbReference type="EMBL" id="WNH37553.1"/>
    </source>
</evidence>
<evidence type="ECO:0000256" key="11">
    <source>
        <dbReference type="ARBA" id="ARBA00023310"/>
    </source>
</evidence>
<keyword evidence="6 14" id="KW-0375">Hydrogen ion transport</keyword>
<dbReference type="InterPro" id="IPR050635">
    <property type="entry name" value="ATPase_protein_8"/>
</dbReference>
<keyword evidence="4 14" id="KW-0138">CF(0)</keyword>
<evidence type="ECO:0000256" key="6">
    <source>
        <dbReference type="ARBA" id="ARBA00022781"/>
    </source>
</evidence>
<keyword evidence="8 14" id="KW-0406">Ion transport</keyword>
<evidence type="ECO:0000256" key="3">
    <source>
        <dbReference type="ARBA" id="ARBA00022448"/>
    </source>
</evidence>
<dbReference type="PANTHER" id="PTHR39937">
    <property type="entry name" value="ATP SYNTHASE PROTEIN 8"/>
    <property type="match status" value="1"/>
</dbReference>
<comment type="subcellular location">
    <subcellularLocation>
        <location evidence="1 14">Mitochondrion membrane</location>
        <topology evidence="1 14">Single-pass membrane protein</topology>
    </subcellularLocation>
</comment>
<dbReference type="GO" id="GO:0031966">
    <property type="term" value="C:mitochondrial membrane"/>
    <property type="evidence" value="ECO:0007669"/>
    <property type="project" value="UniProtKB-SubCell"/>
</dbReference>
<name>A0AA96C3Y4_9TELE</name>
<evidence type="ECO:0000256" key="8">
    <source>
        <dbReference type="ARBA" id="ARBA00023065"/>
    </source>
</evidence>
<dbReference type="Pfam" id="PF00895">
    <property type="entry name" value="ATP-synt_8"/>
    <property type="match status" value="1"/>
</dbReference>
<evidence type="ECO:0000256" key="5">
    <source>
        <dbReference type="ARBA" id="ARBA00022692"/>
    </source>
</evidence>
<dbReference type="EMBL" id="OR582712">
    <property type="protein sequence ID" value="WNH37553.1"/>
    <property type="molecule type" value="Genomic_DNA"/>
</dbReference>
<proteinExistence type="inferred from homology"/>
<feature type="transmembrane region" description="Helical" evidence="15">
    <location>
        <begin position="6"/>
        <end position="24"/>
    </location>
</feature>
<comment type="similarity">
    <text evidence="2 14">Belongs to the ATPase protein 8 family.</text>
</comment>
<dbReference type="GO" id="GO:0015986">
    <property type="term" value="P:proton motive force-driven ATP synthesis"/>
    <property type="evidence" value="ECO:0007669"/>
    <property type="project" value="InterPro"/>
</dbReference>
<keyword evidence="7 15" id="KW-1133">Transmembrane helix</keyword>
<keyword evidence="10 15" id="KW-0472">Membrane</keyword>
<dbReference type="GO" id="GO:0045259">
    <property type="term" value="C:proton-transporting ATP synthase complex"/>
    <property type="evidence" value="ECO:0007669"/>
    <property type="project" value="UniProtKB-KW"/>
</dbReference>
<evidence type="ECO:0000256" key="1">
    <source>
        <dbReference type="ARBA" id="ARBA00004304"/>
    </source>
</evidence>
<sequence>MPQLIPDPWLMIIVVSWATLLVVIPPKILGYKYMSKPEPEKSDTLATLSWTLPWT</sequence>
<gene>
    <name evidence="16" type="primary">ATP8</name>
</gene>
<keyword evidence="9 14" id="KW-0496">Mitochondrion</keyword>
<evidence type="ECO:0000256" key="14">
    <source>
        <dbReference type="RuleBase" id="RU003661"/>
    </source>
</evidence>
<dbReference type="AlphaFoldDB" id="A0AA96C3Y4"/>
<comment type="subunit">
    <text evidence="13">Component of the ATP synthase complex composed at least of ATP5F1A/subunit alpha, ATP5F1B/subunit beta, ATP5MC1/subunit c (homooctomer), MT-ATP6/subunit a, MT-ATP8/subunit 8, ATP5ME/subunit e, ATP5MF/subunit f, ATP5MG/subunit g, ATP5MK/subunit k, ATP5MJ/subunit j, ATP5F1C/subunit gamma, ATP5F1D/subunit delta, ATP5F1E/subunit epsilon, ATP5PF/subunit F6, ATP5PB/subunit b, ATP5PD/subunit d, ATP5PO/subunit OSCP. ATP synthase complex consists of a soluble F(1) head domain (subunits alpha(3) and beta(3)) - the catalytic core - and a membrane F(0) domain - the membrane proton channel (subunits c, a, 8, e, f, g, k and j). These two domains are linked by a central stalk (subunits gamma, delta, and epsilon) rotating inside the F1 region and a stationary peripheral stalk (subunits F6, b, d, and OSCP).</text>
</comment>
<keyword evidence="11" id="KW-0066">ATP synthesis</keyword>
<protein>
    <recommendedName>
        <fullName evidence="14">ATP synthase complex subunit 8</fullName>
    </recommendedName>
</protein>
<reference evidence="16" key="1">
    <citation type="submission" date="2023-09" db="EMBL/GenBank/DDBJ databases">
        <title>Mitochondrial Genomes of Fishes Derived by Genome Skimming.</title>
        <authorList>
            <person name="Bemis K."/>
            <person name="Collins A."/>
            <person name="Craine J.M."/>
            <person name="Hoban M."/>
            <person name="Leopold D.R."/>
            <person name="Meyer C."/>
            <person name="Murphy K.R."/>
            <person name="Pitassy D.E."/>
            <person name="Whitney J."/>
        </authorList>
    </citation>
    <scope>NUCLEOTIDE SEQUENCE</scope>
</reference>
<evidence type="ECO:0000256" key="4">
    <source>
        <dbReference type="ARBA" id="ARBA00022547"/>
    </source>
</evidence>
<evidence type="ECO:0000256" key="7">
    <source>
        <dbReference type="ARBA" id="ARBA00022989"/>
    </source>
</evidence>
<organism evidence="16">
    <name type="scientific">Carapus dubius</name>
    <dbReference type="NCBI Taxonomy" id="2923460"/>
    <lineage>
        <taxon>Eukaryota</taxon>
        <taxon>Metazoa</taxon>
        <taxon>Chordata</taxon>
        <taxon>Craniata</taxon>
        <taxon>Vertebrata</taxon>
        <taxon>Euteleostomi</taxon>
        <taxon>Actinopterygii</taxon>
        <taxon>Neopterygii</taxon>
        <taxon>Teleostei</taxon>
        <taxon>Neoteleostei</taxon>
        <taxon>Acanthomorphata</taxon>
        <taxon>Ophidiaria</taxon>
        <taxon>Ophidiiformes</taxon>
        <taxon>Carapidae</taxon>
        <taxon>Carapus</taxon>
    </lineage>
</organism>
<evidence type="ECO:0000256" key="13">
    <source>
        <dbReference type="ARBA" id="ARBA00064647"/>
    </source>
</evidence>
<evidence type="ECO:0000256" key="15">
    <source>
        <dbReference type="SAM" id="Phobius"/>
    </source>
</evidence>
<evidence type="ECO:0000256" key="10">
    <source>
        <dbReference type="ARBA" id="ARBA00023136"/>
    </source>
</evidence>
<dbReference type="GO" id="GO:0015078">
    <property type="term" value="F:proton transmembrane transporter activity"/>
    <property type="evidence" value="ECO:0007669"/>
    <property type="project" value="InterPro"/>
</dbReference>
<geneLocation type="mitochondrion" evidence="16"/>
<dbReference type="InterPro" id="IPR001421">
    <property type="entry name" value="ATP8_metazoa"/>
</dbReference>
<accession>A0AA96C3Y4</accession>
<dbReference type="PANTHER" id="PTHR39937:SF1">
    <property type="entry name" value="ATP SYNTHASE PROTEIN 8"/>
    <property type="match status" value="1"/>
</dbReference>
<evidence type="ECO:0000256" key="2">
    <source>
        <dbReference type="ARBA" id="ARBA00008892"/>
    </source>
</evidence>
<keyword evidence="5 14" id="KW-0812">Transmembrane</keyword>
<evidence type="ECO:0000256" key="12">
    <source>
        <dbReference type="ARBA" id="ARBA00053067"/>
    </source>
</evidence>
<evidence type="ECO:0000256" key="9">
    <source>
        <dbReference type="ARBA" id="ARBA00023128"/>
    </source>
</evidence>
<comment type="function">
    <text evidence="12">Subunit 8, of the mitochondrial membrane ATP synthase complex (F(1)F(0) ATP synthase or Complex V) that produces ATP from ADP in the presence of a proton gradient across the membrane which is generated by electron transport complexes of the respiratory chain. ATP synthase complex consist of a soluble F(1) head domain - the catalytic core - and a membrane F(1) domain - the membrane proton channel. These two domains are linked by a central stalk rotating inside the F(1) region and a stationary peripheral stalk. During catalysis, ATP synthesis in the catalytic domain of F(1) is coupled via a rotary mechanism of the central stalk subunits to proton translocation. In vivo, can only synthesize ATP although its ATP hydrolase activity can be activated artificially in vitro. Part of the complex F(0) domain.</text>
</comment>